<accession>A0A9D1M7E8</accession>
<reference evidence="1" key="2">
    <citation type="journal article" date="2021" name="PeerJ">
        <title>Extensive microbial diversity within the chicken gut microbiome revealed by metagenomics and culture.</title>
        <authorList>
            <person name="Gilroy R."/>
            <person name="Ravi A."/>
            <person name="Getino M."/>
            <person name="Pursley I."/>
            <person name="Horton D.L."/>
            <person name="Alikhan N.F."/>
            <person name="Baker D."/>
            <person name="Gharbi K."/>
            <person name="Hall N."/>
            <person name="Watson M."/>
            <person name="Adriaenssens E.M."/>
            <person name="Foster-Nyarko E."/>
            <person name="Jarju S."/>
            <person name="Secka A."/>
            <person name="Antonio M."/>
            <person name="Oren A."/>
            <person name="Chaudhuri R.R."/>
            <person name="La Ragione R."/>
            <person name="Hildebrand F."/>
            <person name="Pallen M.J."/>
        </authorList>
    </citation>
    <scope>NUCLEOTIDE SEQUENCE</scope>
    <source>
        <strain evidence="1">CHK158-818</strain>
    </source>
</reference>
<reference evidence="1" key="1">
    <citation type="submission" date="2020-10" db="EMBL/GenBank/DDBJ databases">
        <authorList>
            <person name="Gilroy R."/>
        </authorList>
    </citation>
    <scope>NUCLEOTIDE SEQUENCE</scope>
    <source>
        <strain evidence="1">CHK158-818</strain>
    </source>
</reference>
<dbReference type="AlphaFoldDB" id="A0A9D1M7E8"/>
<evidence type="ECO:0000313" key="1">
    <source>
        <dbReference type="EMBL" id="HIU54882.1"/>
    </source>
</evidence>
<organism evidence="1 2">
    <name type="scientific">Candidatus Gallibacteroides avistercoris</name>
    <dbReference type="NCBI Taxonomy" id="2840833"/>
    <lineage>
        <taxon>Bacteria</taxon>
        <taxon>Pseudomonadati</taxon>
        <taxon>Bacteroidota</taxon>
        <taxon>Bacteroidia</taxon>
        <taxon>Bacteroidales</taxon>
        <taxon>Bacteroidaceae</taxon>
        <taxon>Bacteroidaceae incertae sedis</taxon>
        <taxon>Candidatus Gallibacteroides</taxon>
    </lineage>
</organism>
<name>A0A9D1M7E8_9BACT</name>
<gene>
    <name evidence="1" type="ORF">IAB03_03625</name>
</gene>
<sequence length="69" mass="8029">MPSKRPIIAIRTNNETIEKFNIIAEEERRSMSNLGEKIILDYIKAYEKEHGKINIKNINVIENKGTINM</sequence>
<protein>
    <submittedName>
        <fullName evidence="1">Uncharacterized protein</fullName>
    </submittedName>
</protein>
<proteinExistence type="predicted"/>
<dbReference type="EMBL" id="DVNA01000084">
    <property type="protein sequence ID" value="HIU54882.1"/>
    <property type="molecule type" value="Genomic_DNA"/>
</dbReference>
<comment type="caution">
    <text evidence="1">The sequence shown here is derived from an EMBL/GenBank/DDBJ whole genome shotgun (WGS) entry which is preliminary data.</text>
</comment>
<dbReference type="Proteomes" id="UP000824112">
    <property type="component" value="Unassembled WGS sequence"/>
</dbReference>
<evidence type="ECO:0000313" key="2">
    <source>
        <dbReference type="Proteomes" id="UP000824112"/>
    </source>
</evidence>